<dbReference type="AlphaFoldDB" id="A0A5N7MMX9"/>
<keyword evidence="3" id="KW-1185">Reference proteome</keyword>
<dbReference type="EMBL" id="VOSK01000140">
    <property type="protein sequence ID" value="MPR28375.1"/>
    <property type="molecule type" value="Genomic_DNA"/>
</dbReference>
<feature type="region of interest" description="Disordered" evidence="1">
    <location>
        <begin position="36"/>
        <end position="68"/>
    </location>
</feature>
<proteinExistence type="predicted"/>
<evidence type="ECO:0000313" key="3">
    <source>
        <dbReference type="Proteomes" id="UP000403266"/>
    </source>
</evidence>
<organism evidence="2 3">
    <name type="scientific">Microvirga tunisiensis</name>
    <dbReference type="NCBI Taxonomy" id="2108360"/>
    <lineage>
        <taxon>Bacteria</taxon>
        <taxon>Pseudomonadati</taxon>
        <taxon>Pseudomonadota</taxon>
        <taxon>Alphaproteobacteria</taxon>
        <taxon>Hyphomicrobiales</taxon>
        <taxon>Methylobacteriaceae</taxon>
        <taxon>Microvirga</taxon>
    </lineage>
</organism>
<evidence type="ECO:0000313" key="2">
    <source>
        <dbReference type="EMBL" id="MPR28375.1"/>
    </source>
</evidence>
<reference evidence="2 3" key="1">
    <citation type="journal article" date="2019" name="Syst. Appl. Microbiol.">
        <title>Microvirga tunisiensis sp. nov., a root nodule symbiotic bacterium isolated from Lupinus micranthus and L. luteus grown in Northern Tunisia.</title>
        <authorList>
            <person name="Msaddak A."/>
            <person name="Rejili M."/>
            <person name="Duran D."/>
            <person name="Mars M."/>
            <person name="Palacios J.M."/>
            <person name="Ruiz-Argueso T."/>
            <person name="Rey L."/>
            <person name="Imperial J."/>
        </authorList>
    </citation>
    <scope>NUCLEOTIDE SEQUENCE [LARGE SCALE GENOMIC DNA]</scope>
    <source>
        <strain evidence="2 3">Lmie10</strain>
    </source>
</reference>
<feature type="region of interest" description="Disordered" evidence="1">
    <location>
        <begin position="472"/>
        <end position="494"/>
    </location>
</feature>
<dbReference type="OrthoDB" id="8290269at2"/>
<dbReference type="GO" id="GO:0003677">
    <property type="term" value="F:DNA binding"/>
    <property type="evidence" value="ECO:0007669"/>
    <property type="project" value="InterPro"/>
</dbReference>
<dbReference type="RefSeq" id="WP_152714666.1">
    <property type="nucleotide sequence ID" value="NZ_VOSJ01000140.1"/>
</dbReference>
<dbReference type="InterPro" id="IPR009868">
    <property type="entry name" value="VirE2"/>
</dbReference>
<accession>A0A5N7MMX9</accession>
<gene>
    <name evidence="2" type="ORF">FS320_25295</name>
</gene>
<feature type="region of interest" description="Disordered" evidence="1">
    <location>
        <begin position="1"/>
        <end position="22"/>
    </location>
</feature>
<dbReference type="Proteomes" id="UP000403266">
    <property type="component" value="Unassembled WGS sequence"/>
</dbReference>
<evidence type="ECO:0000256" key="1">
    <source>
        <dbReference type="SAM" id="MobiDB-lite"/>
    </source>
</evidence>
<comment type="caution">
    <text evidence="2">The sequence shown here is derived from an EMBL/GenBank/DDBJ whole genome shotgun (WGS) entry which is preliminary data.</text>
</comment>
<protein>
    <submittedName>
        <fullName evidence="2">Uncharacterized protein</fullName>
    </submittedName>
</protein>
<sequence length="494" mass="54282">MPRNDTDAPMTEAGTPNSLTSSEEIMLDSEEKAQISMNSSIITPTVKRQRYSGDHETSSSGSSSPTRDLLNEMANLKLGNAIADDAYLLCKPGEKRGEGLEVLSRRQYIEKYGQPTADTFKNRSLLFNASLVGRDSKSFYPPPVLINRIPIPLTLENSSAKARYKGYEFKELTSKLEVPSRIYSEGNYKPSETQKSYMTPGGIRKQEAIYDNALLAGALNPDYIVMKGSDVIDAGWRKKGDKFTNKSVVDVEQSYGEGAKLILKSSTHAYTSTDCLREYGENEPDKRFGDYVGEKRTFNASLNPVVCLVGEHYISVKHTLDKYPNSATAKALVSGEAWRNVRVVSSTGNAWITPEYAMKQAPQETIRHLEDAGLNKSIAAPHVRSYEEAQKVGATMPAVAVPIQTVRHGPPDHGVDVLSQYSKEEIMIASRDKNGERTGNARTLASYAYKREPLPQDAADVLGVASDVYSRSAAHGGRAQYDERGRGKQSTGIA</sequence>
<name>A0A5N7MMX9_9HYPH</name>
<dbReference type="Pfam" id="PF07229">
    <property type="entry name" value="VirE2"/>
    <property type="match status" value="1"/>
</dbReference>